<proteinExistence type="predicted"/>
<keyword evidence="2" id="KW-1185">Reference proteome</keyword>
<evidence type="ECO:0000313" key="1">
    <source>
        <dbReference type="EMBL" id="EIJ89773.1"/>
    </source>
</evidence>
<dbReference type="HOGENOM" id="CLU_814057_0_0_1"/>
<accession>I3EKM6</accession>
<dbReference type="OrthoDB" id="2188329at2759"/>
<protein>
    <submittedName>
        <fullName evidence="1">Uncharacterized protein</fullName>
    </submittedName>
</protein>
<sequence>MGRYTEIINYLVRKGVFEECLRAYTATISKLHRACILNKVEDIAKPFKKSKNILEFNGKIEPAIILLIQLMYSLVATEEYFLSEIFTMNGSGANTNILRDIFIPAEQELLALPGILYNYGYEVGVINLLASKFEWPATPSNTPSEKTAAHKISGLISQIKKKVHELKETYLKNMKKIISKEYSKEGAIELDRTFYNTVDVSVVPSVNTEVLKLNLTYSSKVSAQAERVYQVVKRASILGSIQAHCLENKQLYESNVNSLLDEEIEKTTSNLLYLAENKVFEKEKLSSIVKRTKEIMDLLNNVEDPLGNRLQVAFKDMVLSKANFHQRNDIAAVLTANKKDN</sequence>
<dbReference type="Proteomes" id="UP000002872">
    <property type="component" value="Unassembled WGS sequence"/>
</dbReference>
<reference evidence="1" key="1">
    <citation type="submission" date="2011-01" db="EMBL/GenBank/DDBJ databases">
        <title>The Genome Sequence of Nematocida parisii strain ERTm3.</title>
        <authorList>
            <consortium name="The Broad Institute Genome Sequencing Platform"/>
            <consortium name="The Broad Institute Genome Sequencing Center for Infectious Disease"/>
            <person name="Cuomo C."/>
            <person name="Troemel E."/>
            <person name="Young S.K."/>
            <person name="Zeng Q."/>
            <person name="Gargeya S."/>
            <person name="Fitzgerald M."/>
            <person name="Haas B."/>
            <person name="Abouelleil A."/>
            <person name="Alvarado L."/>
            <person name="Arachchi H.M."/>
            <person name="Berlin A."/>
            <person name="Chapman S.B."/>
            <person name="Gearin G."/>
            <person name="Goldberg J."/>
            <person name="Griggs A."/>
            <person name="Gujja S."/>
            <person name="Hansen M."/>
            <person name="Heiman D."/>
            <person name="Howarth C."/>
            <person name="Larimer J."/>
            <person name="Lui A."/>
            <person name="MacDonald P.J.P."/>
            <person name="McCowen C."/>
            <person name="Montmayeur A."/>
            <person name="Murphy C."/>
            <person name="Neiman D."/>
            <person name="Pearson M."/>
            <person name="Priest M."/>
            <person name="Roberts A."/>
            <person name="Saif S."/>
            <person name="Shea T."/>
            <person name="Sisk P."/>
            <person name="Stolte C."/>
            <person name="Sykes S."/>
            <person name="Wortman J."/>
            <person name="Nusbaum C."/>
            <person name="Birren B."/>
        </authorList>
    </citation>
    <scope>NUCLEOTIDE SEQUENCE</scope>
    <source>
        <strain evidence="1">ERTm3</strain>
    </source>
</reference>
<evidence type="ECO:0000313" key="2">
    <source>
        <dbReference type="Proteomes" id="UP000002872"/>
    </source>
</evidence>
<dbReference type="OMA" id="EECIHAY"/>
<dbReference type="AlphaFoldDB" id="I3EKM6"/>
<dbReference type="EMBL" id="GL870876">
    <property type="protein sequence ID" value="EIJ89773.1"/>
    <property type="molecule type" value="Genomic_DNA"/>
</dbReference>
<dbReference type="InParanoid" id="I3EKM6"/>
<gene>
    <name evidence="1" type="ORF">NEQG_00543</name>
</gene>
<name>I3EKM6_NEMP3</name>
<organism evidence="1 2">
    <name type="scientific">Nematocida parisii (strain ERTm3)</name>
    <name type="common">Nematode killer fungus</name>
    <dbReference type="NCBI Taxonomy" id="935791"/>
    <lineage>
        <taxon>Eukaryota</taxon>
        <taxon>Fungi</taxon>
        <taxon>Fungi incertae sedis</taxon>
        <taxon>Microsporidia</taxon>
        <taxon>Nematocida</taxon>
    </lineage>
</organism>
<dbReference type="VEuPathDB" id="MicrosporidiaDB:NEQG_00543"/>